<comment type="caution">
    <text evidence="3">The sequence shown here is derived from an EMBL/GenBank/DDBJ whole genome shotgun (WGS) entry which is preliminary data.</text>
</comment>
<dbReference type="PANTHER" id="PTHR10039:SF16">
    <property type="entry name" value="GPI INOSITOL-DEACYLASE"/>
    <property type="match status" value="1"/>
</dbReference>
<proteinExistence type="predicted"/>
<dbReference type="InterPro" id="IPR056884">
    <property type="entry name" value="NPHP3-like_N"/>
</dbReference>
<reference evidence="3" key="1">
    <citation type="submission" date="2020-11" db="EMBL/GenBank/DDBJ databases">
        <authorList>
            <consortium name="DOE Joint Genome Institute"/>
            <person name="Ahrendt S."/>
            <person name="Riley R."/>
            <person name="Andreopoulos W."/>
            <person name="Labutti K."/>
            <person name="Pangilinan J."/>
            <person name="Ruiz-Duenas F.J."/>
            <person name="Barrasa J.M."/>
            <person name="Sanchez-Garcia M."/>
            <person name="Camarero S."/>
            <person name="Miyauchi S."/>
            <person name="Serrano A."/>
            <person name="Linde D."/>
            <person name="Babiker R."/>
            <person name="Drula E."/>
            <person name="Ayuso-Fernandez I."/>
            <person name="Pacheco R."/>
            <person name="Padilla G."/>
            <person name="Ferreira P."/>
            <person name="Barriuso J."/>
            <person name="Kellner H."/>
            <person name="Castanera R."/>
            <person name="Alfaro M."/>
            <person name="Ramirez L."/>
            <person name="Pisabarro A.G."/>
            <person name="Kuo A."/>
            <person name="Tritt A."/>
            <person name="Lipzen A."/>
            <person name="He G."/>
            <person name="Yan M."/>
            <person name="Ng V."/>
            <person name="Cullen D."/>
            <person name="Martin F."/>
            <person name="Rosso M.-N."/>
            <person name="Henrissat B."/>
            <person name="Hibbett D."/>
            <person name="Martinez A.T."/>
            <person name="Grigoriev I.V."/>
        </authorList>
    </citation>
    <scope>NUCLEOTIDE SEQUENCE</scope>
    <source>
        <strain evidence="3">CIRM-BRFM 674</strain>
    </source>
</reference>
<evidence type="ECO:0000256" key="1">
    <source>
        <dbReference type="ARBA" id="ARBA00022737"/>
    </source>
</evidence>
<dbReference type="Proteomes" id="UP000807469">
    <property type="component" value="Unassembled WGS sequence"/>
</dbReference>
<accession>A0A9P5YSZ5</accession>
<sequence>MAPFVATLTYQLMQVIPEASNDILSAISRNPLIFNQALESQFHELIIQILHPLANTSNHPLIIFIDGLDECLDRAHQANLVNVLGQISSQKNTKILFLVASRREAQIQFAFDALAVSHTLKIIPLDDSEASEDIRHFLNDKFESIKRMHPFRCHFPPDWPSMSLVSEIVDKSSGQFIFATVVMNFVSSDRANPVNQLK</sequence>
<evidence type="ECO:0000313" key="4">
    <source>
        <dbReference type="Proteomes" id="UP000807469"/>
    </source>
</evidence>
<dbReference type="PANTHER" id="PTHR10039">
    <property type="entry name" value="AMELOGENIN"/>
    <property type="match status" value="1"/>
</dbReference>
<dbReference type="Pfam" id="PF24883">
    <property type="entry name" value="NPHP3_N"/>
    <property type="match status" value="1"/>
</dbReference>
<evidence type="ECO:0000313" key="3">
    <source>
        <dbReference type="EMBL" id="KAF9475247.1"/>
    </source>
</evidence>
<dbReference type="OrthoDB" id="5967843at2759"/>
<dbReference type="EMBL" id="MU155340">
    <property type="protein sequence ID" value="KAF9475247.1"/>
    <property type="molecule type" value="Genomic_DNA"/>
</dbReference>
<name>A0A9P5YSZ5_9AGAR</name>
<feature type="domain" description="Nephrocystin 3-like N-terminal" evidence="2">
    <location>
        <begin position="4"/>
        <end position="102"/>
    </location>
</feature>
<keyword evidence="1" id="KW-0677">Repeat</keyword>
<organism evidence="3 4">
    <name type="scientific">Pholiota conissans</name>
    <dbReference type="NCBI Taxonomy" id="109636"/>
    <lineage>
        <taxon>Eukaryota</taxon>
        <taxon>Fungi</taxon>
        <taxon>Dikarya</taxon>
        <taxon>Basidiomycota</taxon>
        <taxon>Agaricomycotina</taxon>
        <taxon>Agaricomycetes</taxon>
        <taxon>Agaricomycetidae</taxon>
        <taxon>Agaricales</taxon>
        <taxon>Agaricineae</taxon>
        <taxon>Strophariaceae</taxon>
        <taxon>Pholiota</taxon>
    </lineage>
</organism>
<protein>
    <recommendedName>
        <fullName evidence="2">Nephrocystin 3-like N-terminal domain-containing protein</fullName>
    </recommendedName>
</protein>
<feature type="non-terminal residue" evidence="3">
    <location>
        <position position="198"/>
    </location>
</feature>
<dbReference type="AlphaFoldDB" id="A0A9P5YSZ5"/>
<gene>
    <name evidence="3" type="ORF">BDN70DRAFT_957637</name>
</gene>
<evidence type="ECO:0000259" key="2">
    <source>
        <dbReference type="Pfam" id="PF24883"/>
    </source>
</evidence>
<keyword evidence="4" id="KW-1185">Reference proteome</keyword>